<name>A0ABT0RI40_9SPHN</name>
<organism evidence="1 2">
    <name type="scientific">Sphingomonas anseongensis</name>
    <dbReference type="NCBI Taxonomy" id="2908207"/>
    <lineage>
        <taxon>Bacteria</taxon>
        <taxon>Pseudomonadati</taxon>
        <taxon>Pseudomonadota</taxon>
        <taxon>Alphaproteobacteria</taxon>
        <taxon>Sphingomonadales</taxon>
        <taxon>Sphingomonadaceae</taxon>
        <taxon>Sphingomonas</taxon>
    </lineage>
</organism>
<dbReference type="RefSeq" id="WP_249868795.1">
    <property type="nucleotide sequence ID" value="NZ_JAMGBC010000001.1"/>
</dbReference>
<dbReference type="EMBL" id="JAMGBC010000001">
    <property type="protein sequence ID" value="MCL6679922.1"/>
    <property type="molecule type" value="Genomic_DNA"/>
</dbReference>
<evidence type="ECO:0000313" key="2">
    <source>
        <dbReference type="Proteomes" id="UP001165343"/>
    </source>
</evidence>
<dbReference type="Proteomes" id="UP001165343">
    <property type="component" value="Unassembled WGS sequence"/>
</dbReference>
<dbReference type="Pfam" id="PF23148">
    <property type="entry name" value="Gp77"/>
    <property type="match status" value="1"/>
</dbReference>
<sequence length="94" mass="10157">MMTLLLKDPEAVLNYAVDWGAEYLGADSLIASRWEISPVEQGGVNIDWASFDGSTATVTASGGISGHSYDLRNHVILASGLTDSRSITMRLEKR</sequence>
<accession>A0ABT0RI40</accession>
<dbReference type="InterPro" id="IPR056928">
    <property type="entry name" value="Gp77-like"/>
</dbReference>
<keyword evidence="2" id="KW-1185">Reference proteome</keyword>
<evidence type="ECO:0000313" key="1">
    <source>
        <dbReference type="EMBL" id="MCL6679922.1"/>
    </source>
</evidence>
<proteinExistence type="predicted"/>
<comment type="caution">
    <text evidence="1">The sequence shown here is derived from an EMBL/GenBank/DDBJ whole genome shotgun (WGS) entry which is preliminary data.</text>
</comment>
<gene>
    <name evidence="1" type="ORF">LZ519_11440</name>
</gene>
<protein>
    <submittedName>
        <fullName evidence="1">Uncharacterized protein</fullName>
    </submittedName>
</protein>
<reference evidence="1" key="1">
    <citation type="submission" date="2022-05" db="EMBL/GenBank/DDBJ databases">
        <authorList>
            <person name="Jo J.-H."/>
            <person name="Im W.-T."/>
        </authorList>
    </citation>
    <scope>NUCLEOTIDE SEQUENCE</scope>
    <source>
        <strain evidence="1">RG327</strain>
    </source>
</reference>